<feature type="region of interest" description="Disordered" evidence="11">
    <location>
        <begin position="594"/>
        <end position="623"/>
    </location>
</feature>
<evidence type="ECO:0008006" key="18">
    <source>
        <dbReference type="Google" id="ProtNLM"/>
    </source>
</evidence>
<evidence type="ECO:0000256" key="7">
    <source>
        <dbReference type="ARBA" id="ARBA00023136"/>
    </source>
</evidence>
<dbReference type="Pfam" id="PF15037">
    <property type="entry name" value="IL17_R_N"/>
    <property type="match status" value="1"/>
</dbReference>
<feature type="domain" description="Interleukin-17 receptor C/E N-terminal" evidence="15">
    <location>
        <begin position="205"/>
        <end position="414"/>
    </location>
</feature>
<dbReference type="GO" id="GO:0005886">
    <property type="term" value="C:plasma membrane"/>
    <property type="evidence" value="ECO:0007669"/>
    <property type="project" value="UniProtKB-SubCell"/>
</dbReference>
<dbReference type="InterPro" id="IPR013568">
    <property type="entry name" value="SEFIR_dom"/>
</dbReference>
<dbReference type="Gene3D" id="3.40.50.11530">
    <property type="match status" value="1"/>
</dbReference>
<feature type="domain" description="SEFIR" evidence="14">
    <location>
        <begin position="469"/>
        <end position="681"/>
    </location>
</feature>
<keyword evidence="9" id="KW-0325">Glycoprotein</keyword>
<dbReference type="Proteomes" id="UP001187415">
    <property type="component" value="Unassembled WGS sequence"/>
</dbReference>
<evidence type="ECO:0000259" key="15">
    <source>
        <dbReference type="Pfam" id="PF15037"/>
    </source>
</evidence>
<feature type="transmembrane region" description="Helical" evidence="12">
    <location>
        <begin position="431"/>
        <end position="449"/>
    </location>
</feature>
<dbReference type="InterPro" id="IPR039465">
    <property type="entry name" value="IL-17_rcpt-like"/>
</dbReference>
<evidence type="ECO:0000256" key="11">
    <source>
        <dbReference type="SAM" id="MobiDB-lite"/>
    </source>
</evidence>
<feature type="signal peptide" evidence="13">
    <location>
        <begin position="1"/>
        <end position="19"/>
    </location>
</feature>
<evidence type="ECO:0000313" key="16">
    <source>
        <dbReference type="EMBL" id="KAK2851605.1"/>
    </source>
</evidence>
<evidence type="ECO:0000256" key="4">
    <source>
        <dbReference type="ARBA" id="ARBA00022692"/>
    </source>
</evidence>
<dbReference type="AlphaFoldDB" id="A0AA88SV85"/>
<evidence type="ECO:0000256" key="12">
    <source>
        <dbReference type="SAM" id="Phobius"/>
    </source>
</evidence>
<dbReference type="PANTHER" id="PTHR15583">
    <property type="entry name" value="INTERLEUKIN-17 RECEPTOR"/>
    <property type="match status" value="1"/>
</dbReference>
<evidence type="ECO:0000256" key="10">
    <source>
        <dbReference type="ARBA" id="ARBA00023198"/>
    </source>
</evidence>
<evidence type="ECO:0000256" key="13">
    <source>
        <dbReference type="SAM" id="SignalP"/>
    </source>
</evidence>
<keyword evidence="6 12" id="KW-1133">Transmembrane helix</keyword>
<dbReference type="GO" id="GO:0030368">
    <property type="term" value="F:interleukin-17 receptor activity"/>
    <property type="evidence" value="ECO:0007669"/>
    <property type="project" value="InterPro"/>
</dbReference>
<evidence type="ECO:0000256" key="3">
    <source>
        <dbReference type="ARBA" id="ARBA00022475"/>
    </source>
</evidence>
<accession>A0AA88SV85</accession>
<feature type="compositionally biased region" description="Basic and acidic residues" evidence="11">
    <location>
        <begin position="600"/>
        <end position="612"/>
    </location>
</feature>
<comment type="subcellular location">
    <subcellularLocation>
        <location evidence="1">Cell membrane</location>
        <topology evidence="1">Single-pass membrane protein</topology>
    </subcellularLocation>
    <subcellularLocation>
        <location evidence="2">Membrane</location>
        <topology evidence="2">Single-pass type I membrane protein</topology>
    </subcellularLocation>
</comment>
<feature type="region of interest" description="Disordered" evidence="11">
    <location>
        <begin position="559"/>
        <end position="580"/>
    </location>
</feature>
<keyword evidence="7 12" id="KW-0472">Membrane</keyword>
<protein>
    <recommendedName>
        <fullName evidence="18">Interleukin 17 receptor E</fullName>
    </recommendedName>
</protein>
<proteinExistence type="predicted"/>
<dbReference type="EMBL" id="JAUPFM010000005">
    <property type="protein sequence ID" value="KAK2851605.1"/>
    <property type="molecule type" value="Genomic_DNA"/>
</dbReference>
<comment type="caution">
    <text evidence="16">The sequence shown here is derived from an EMBL/GenBank/DDBJ whole genome shotgun (WGS) entry which is preliminary data.</text>
</comment>
<evidence type="ECO:0000256" key="8">
    <source>
        <dbReference type="ARBA" id="ARBA00023170"/>
    </source>
</evidence>
<gene>
    <name evidence="16" type="ORF">Q5P01_007881</name>
</gene>
<keyword evidence="5 13" id="KW-0732">Signal</keyword>
<keyword evidence="3" id="KW-1003">Cell membrane</keyword>
<dbReference type="PANTHER" id="PTHR15583:SF21">
    <property type="entry name" value="INTERLEUKIN-17 RECEPTOR E-LIKE"/>
    <property type="match status" value="1"/>
</dbReference>
<organism evidence="16 17">
    <name type="scientific">Channa striata</name>
    <name type="common">Snakehead murrel</name>
    <name type="synonym">Ophicephalus striatus</name>
    <dbReference type="NCBI Taxonomy" id="64152"/>
    <lineage>
        <taxon>Eukaryota</taxon>
        <taxon>Metazoa</taxon>
        <taxon>Chordata</taxon>
        <taxon>Craniata</taxon>
        <taxon>Vertebrata</taxon>
        <taxon>Euteleostomi</taxon>
        <taxon>Actinopterygii</taxon>
        <taxon>Neopterygii</taxon>
        <taxon>Teleostei</taxon>
        <taxon>Neoteleostei</taxon>
        <taxon>Acanthomorphata</taxon>
        <taxon>Anabantaria</taxon>
        <taxon>Anabantiformes</taxon>
        <taxon>Channoidei</taxon>
        <taxon>Channidae</taxon>
        <taxon>Channa</taxon>
    </lineage>
</organism>
<evidence type="ECO:0000256" key="9">
    <source>
        <dbReference type="ARBA" id="ARBA00023180"/>
    </source>
</evidence>
<evidence type="ECO:0000256" key="6">
    <source>
        <dbReference type="ARBA" id="ARBA00022989"/>
    </source>
</evidence>
<name>A0AA88SV85_CHASR</name>
<reference evidence="16" key="1">
    <citation type="submission" date="2023-07" db="EMBL/GenBank/DDBJ databases">
        <title>Chromosome-level Genome Assembly of Striped Snakehead (Channa striata).</title>
        <authorList>
            <person name="Liu H."/>
        </authorList>
    </citation>
    <scope>NUCLEOTIDE SEQUENCE</scope>
    <source>
        <strain evidence="16">Gz</strain>
        <tissue evidence="16">Muscle</tissue>
    </source>
</reference>
<evidence type="ECO:0000313" key="17">
    <source>
        <dbReference type="Proteomes" id="UP001187415"/>
    </source>
</evidence>
<keyword evidence="8" id="KW-0675">Receptor</keyword>
<evidence type="ECO:0000256" key="1">
    <source>
        <dbReference type="ARBA" id="ARBA00004162"/>
    </source>
</evidence>
<keyword evidence="17" id="KW-1185">Reference proteome</keyword>
<evidence type="ECO:0000256" key="2">
    <source>
        <dbReference type="ARBA" id="ARBA00004479"/>
    </source>
</evidence>
<evidence type="ECO:0000256" key="5">
    <source>
        <dbReference type="ARBA" id="ARBA00022729"/>
    </source>
</evidence>
<dbReference type="InterPro" id="IPR027841">
    <property type="entry name" value="IL-17_rcpt_C/E_N"/>
</dbReference>
<keyword evidence="10" id="KW-0395">Inflammatory response</keyword>
<dbReference type="GO" id="GO:0006954">
    <property type="term" value="P:inflammatory response"/>
    <property type="evidence" value="ECO:0007669"/>
    <property type="project" value="UniProtKB-KW"/>
</dbReference>
<sequence length="824" mass="92727">MRTALLLLVAVVRPFLLECATFCKVGNLTGPAEGPCPVELTPVRSRGQHGDTYSECVTVRVWITHDSCKAKPRIEICSTEHKIIRLKMKNCTKPKKNRSEKHVIRDNTETSSPLWELVHDCVQARASDSILVSYTSKTMSCSVKYEVPDPIPDFDLFVNLTSKSITITVQPGEKVFARLCYQKNAMLCSSAQDPPIIIDPSVSRSAQFNIPYLLPCLCVEVYYTHADAKRRKKCPFQEQNNLDVRDVWLSSQLTQFDSTLEWSFKCPTSDLSVEISASLCWRQHEHLCTPMLNATLEKIDNGRILIYNTSSVDKHPQMCVQLSLGGSHNVSCPFQDEIWKVSIELGRQSVFVYLASSVPAMFSTQLCVLSEMGCTPIGPVRELRAEGTTAETKLNMPPHVFAEKPCVQVWQSDPALHGRRILCPGYTHYRWGIYAVAALIFFLTCALLVHCIHHLTKKGAAGWLYIQKPVLLVCSSEQSAHVSAVCALASILQGELSATVHMALWAQSSQRQTRTGVTDLGPLPWLYGQWDVVSKAQGTVLIIWSSEAKKTYEKWKEERATVNKSGGKEEESSTAEMRHEKTKVVVDPKLNGKLRKGKKERAPGKRDHTKLCDEEDWDPQNEPSTVTAPVFTAALGCLEGALQQSKGQGIAIVYFEGLGQSRDIPRALRGVPRYCLPQDFTGTESGTFRWHCWPRLLSKVLFIWLARKLADRLQTLVPQIQATKGKGRLSLQHRKEFQVRHTADLSCPWHQTWNEQDLHKSKSVSVSHYRERRNLNLEFHVSDRDRLCFAGNLIRVQDTGADVPLHGLRVNHSVKAIHYLTASY</sequence>
<feature type="chain" id="PRO_5041656244" description="Interleukin 17 receptor E" evidence="13">
    <location>
        <begin position="20"/>
        <end position="824"/>
    </location>
</feature>
<dbReference type="Pfam" id="PF08357">
    <property type="entry name" value="SEFIR"/>
    <property type="match status" value="1"/>
</dbReference>
<evidence type="ECO:0000259" key="14">
    <source>
        <dbReference type="Pfam" id="PF08357"/>
    </source>
</evidence>
<keyword evidence="4 12" id="KW-0812">Transmembrane</keyword>